<evidence type="ECO:0000256" key="1">
    <source>
        <dbReference type="SAM" id="SignalP"/>
    </source>
</evidence>
<feature type="chain" id="PRO_5047201570" evidence="1">
    <location>
        <begin position="22"/>
        <end position="211"/>
    </location>
</feature>
<dbReference type="InterPro" id="IPR011990">
    <property type="entry name" value="TPR-like_helical_dom_sf"/>
</dbReference>
<dbReference type="RefSeq" id="WP_128809972.1">
    <property type="nucleotide sequence ID" value="NZ_CP032093.1"/>
</dbReference>
<feature type="signal peptide" evidence="1">
    <location>
        <begin position="1"/>
        <end position="21"/>
    </location>
</feature>
<dbReference type="InterPro" id="IPR006597">
    <property type="entry name" value="Sel1-like"/>
</dbReference>
<keyword evidence="1" id="KW-0732">Signal</keyword>
<dbReference type="Pfam" id="PF08238">
    <property type="entry name" value="Sel1"/>
    <property type="match status" value="3"/>
</dbReference>
<dbReference type="InterPro" id="IPR050767">
    <property type="entry name" value="Sel1_AlgK"/>
</dbReference>
<dbReference type="PANTHER" id="PTHR11102">
    <property type="entry name" value="SEL-1-LIKE PROTEIN"/>
    <property type="match status" value="1"/>
</dbReference>
<keyword evidence="3" id="KW-1185">Reference proteome</keyword>
<dbReference type="NCBIfam" id="NF047621">
    <property type="entry name" value="FlgprotMotXVib"/>
    <property type="match status" value="1"/>
</dbReference>
<dbReference type="EMBL" id="CP032093">
    <property type="protein sequence ID" value="AXY00102.1"/>
    <property type="molecule type" value="Genomic_DNA"/>
</dbReference>
<dbReference type="Proteomes" id="UP000262832">
    <property type="component" value="Chromosome I"/>
</dbReference>
<dbReference type="Gene3D" id="1.25.40.10">
    <property type="entry name" value="Tetratricopeptide repeat domain"/>
    <property type="match status" value="1"/>
</dbReference>
<dbReference type="SMART" id="SM00671">
    <property type="entry name" value="SEL1"/>
    <property type="match status" value="3"/>
</dbReference>
<evidence type="ECO:0000313" key="3">
    <source>
        <dbReference type="Proteomes" id="UP000262832"/>
    </source>
</evidence>
<reference evidence="2 3" key="1">
    <citation type="submission" date="2018-08" db="EMBL/GenBank/DDBJ databases">
        <title>Genomic taxonomy of the Vibrionaceae family.</title>
        <authorList>
            <person name="Gomez-Gil B."/>
            <person name="Tanaka M."/>
            <person name="Sawabe T."/>
            <person name="Enciso-Ibarra K."/>
        </authorList>
    </citation>
    <scope>NUCLEOTIDE SEQUENCE [LARGE SCALE GENOMIC DNA]</scope>
    <source>
        <strain evidence="2 3">CAIM 1831</strain>
    </source>
</reference>
<gene>
    <name evidence="2" type="ORF">D1115_01370</name>
</gene>
<dbReference type="PANTHER" id="PTHR11102:SF147">
    <property type="entry name" value="SEL1L ADAPTOR SUBUNIT OF ERAD E3 UBIQUITIN LIGASE"/>
    <property type="match status" value="1"/>
</dbReference>
<proteinExistence type="predicted"/>
<accession>A0ABN5P9Y8</accession>
<evidence type="ECO:0000313" key="2">
    <source>
        <dbReference type="EMBL" id="AXY00102.1"/>
    </source>
</evidence>
<protein>
    <submittedName>
        <fullName evidence="2">Sel1 repeat family protein</fullName>
    </submittedName>
</protein>
<dbReference type="SUPFAM" id="SSF81901">
    <property type="entry name" value="HCP-like"/>
    <property type="match status" value="1"/>
</dbReference>
<name>A0ABN5P9Y8_9VIBR</name>
<organism evidence="2 3">
    <name type="scientific">Vibrio alfacsensis</name>
    <dbReference type="NCBI Taxonomy" id="1074311"/>
    <lineage>
        <taxon>Bacteria</taxon>
        <taxon>Pseudomonadati</taxon>
        <taxon>Pseudomonadota</taxon>
        <taxon>Gammaproteobacteria</taxon>
        <taxon>Vibrionales</taxon>
        <taxon>Vibrionaceae</taxon>
        <taxon>Vibrio</taxon>
    </lineage>
</organism>
<sequence length="211" mass="24097">MKLRAVAASLLLMLSATSVKANVSDVGAPVPIYTEAELIKLIEQNKHLERVRADNCQLVEDIVARATRINLPSYEFLYGDMLAWGVCVDQDVELGLYYMENAAHQGLPAALEQIGRYYSRGTLVQQDKERAIPYLREAAAMGNLNARIHLAELLLRDYGSPLDYEDAYRWLYNSVTADKRQHKRIAMLRNGLEQRMPQNIIARAKRRDTFW</sequence>